<feature type="domain" description="EamA" evidence="7">
    <location>
        <begin position="8"/>
        <end position="139"/>
    </location>
</feature>
<evidence type="ECO:0000259" key="7">
    <source>
        <dbReference type="Pfam" id="PF00892"/>
    </source>
</evidence>
<dbReference type="EMBL" id="SGWQ01000001">
    <property type="protein sequence ID" value="RZS45119.1"/>
    <property type="molecule type" value="Genomic_DNA"/>
</dbReference>
<dbReference type="Pfam" id="PF00892">
    <property type="entry name" value="EamA"/>
    <property type="match status" value="2"/>
</dbReference>
<reference evidence="8 9" key="1">
    <citation type="submission" date="2019-02" db="EMBL/GenBank/DDBJ databases">
        <title>Genomic Encyclopedia of Type Strains, Phase IV (KMG-IV): sequencing the most valuable type-strain genomes for metagenomic binning, comparative biology and taxonomic classification.</title>
        <authorList>
            <person name="Goeker M."/>
        </authorList>
    </citation>
    <scope>NUCLEOTIDE SEQUENCE [LARGE SCALE GENOMIC DNA]</scope>
    <source>
        <strain evidence="8 9">DSM 101727</strain>
    </source>
</reference>
<comment type="caution">
    <text evidence="8">The sequence shown here is derived from an EMBL/GenBank/DDBJ whole genome shotgun (WGS) entry which is preliminary data.</text>
</comment>
<dbReference type="PANTHER" id="PTHR32322:SF2">
    <property type="entry name" value="EAMA DOMAIN-CONTAINING PROTEIN"/>
    <property type="match status" value="1"/>
</dbReference>
<gene>
    <name evidence="8" type="ORF">EV193_1011006</name>
</gene>
<comment type="similarity">
    <text evidence="2">Belongs to the EamA transporter family.</text>
</comment>
<evidence type="ECO:0000256" key="4">
    <source>
        <dbReference type="ARBA" id="ARBA00022989"/>
    </source>
</evidence>
<feature type="transmembrane region" description="Helical" evidence="6">
    <location>
        <begin position="70"/>
        <end position="87"/>
    </location>
</feature>
<feature type="transmembrane region" description="Helical" evidence="6">
    <location>
        <begin position="236"/>
        <end position="258"/>
    </location>
</feature>
<dbReference type="InterPro" id="IPR037185">
    <property type="entry name" value="EmrE-like"/>
</dbReference>
<proteinExistence type="inferred from homology"/>
<dbReference type="InterPro" id="IPR000620">
    <property type="entry name" value="EamA_dom"/>
</dbReference>
<dbReference type="Proteomes" id="UP000294257">
    <property type="component" value="Unassembled WGS sequence"/>
</dbReference>
<dbReference type="PANTHER" id="PTHR32322">
    <property type="entry name" value="INNER MEMBRANE TRANSPORTER"/>
    <property type="match status" value="1"/>
</dbReference>
<feature type="transmembrane region" description="Helical" evidence="6">
    <location>
        <begin position="264"/>
        <end position="282"/>
    </location>
</feature>
<dbReference type="InterPro" id="IPR050638">
    <property type="entry name" value="AA-Vitamin_Transporters"/>
</dbReference>
<evidence type="ECO:0000313" key="9">
    <source>
        <dbReference type="Proteomes" id="UP000294257"/>
    </source>
</evidence>
<feature type="transmembrane region" description="Helical" evidence="6">
    <location>
        <begin position="122"/>
        <end position="139"/>
    </location>
</feature>
<feature type="transmembrane region" description="Helical" evidence="6">
    <location>
        <begin position="208"/>
        <end position="229"/>
    </location>
</feature>
<keyword evidence="3 6" id="KW-0812">Transmembrane</keyword>
<name>A0A4Q7L620_9PSEU</name>
<comment type="subcellular location">
    <subcellularLocation>
        <location evidence="1">Membrane</location>
        <topology evidence="1">Multi-pass membrane protein</topology>
    </subcellularLocation>
</comment>
<evidence type="ECO:0000256" key="1">
    <source>
        <dbReference type="ARBA" id="ARBA00004141"/>
    </source>
</evidence>
<evidence type="ECO:0000256" key="3">
    <source>
        <dbReference type="ARBA" id="ARBA00022692"/>
    </source>
</evidence>
<dbReference type="OrthoDB" id="5143138at2"/>
<evidence type="ECO:0000256" key="5">
    <source>
        <dbReference type="ARBA" id="ARBA00023136"/>
    </source>
</evidence>
<feature type="domain" description="EamA" evidence="7">
    <location>
        <begin position="148"/>
        <end position="281"/>
    </location>
</feature>
<evidence type="ECO:0000313" key="8">
    <source>
        <dbReference type="EMBL" id="RZS45119.1"/>
    </source>
</evidence>
<keyword evidence="5 6" id="KW-0472">Membrane</keyword>
<feature type="transmembrane region" description="Helical" evidence="6">
    <location>
        <begin position="38"/>
        <end position="58"/>
    </location>
</feature>
<dbReference type="SUPFAM" id="SSF103481">
    <property type="entry name" value="Multidrug resistance efflux transporter EmrE"/>
    <property type="match status" value="2"/>
</dbReference>
<keyword evidence="9" id="KW-1185">Reference proteome</keyword>
<organism evidence="8 9">
    <name type="scientific">Herbihabitans rhizosphaerae</name>
    <dbReference type="NCBI Taxonomy" id="1872711"/>
    <lineage>
        <taxon>Bacteria</taxon>
        <taxon>Bacillati</taxon>
        <taxon>Actinomycetota</taxon>
        <taxon>Actinomycetes</taxon>
        <taxon>Pseudonocardiales</taxon>
        <taxon>Pseudonocardiaceae</taxon>
        <taxon>Herbihabitans</taxon>
    </lineage>
</organism>
<dbReference type="AlphaFoldDB" id="A0A4Q7L620"/>
<accession>A0A4Q7L620</accession>
<feature type="transmembrane region" description="Helical" evidence="6">
    <location>
        <begin position="173"/>
        <end position="196"/>
    </location>
</feature>
<feature type="transmembrane region" description="Helical" evidence="6">
    <location>
        <begin position="93"/>
        <end position="115"/>
    </location>
</feature>
<dbReference type="RefSeq" id="WP_130342702.1">
    <property type="nucleotide sequence ID" value="NZ_SGWQ01000001.1"/>
</dbReference>
<dbReference type="GO" id="GO:0016020">
    <property type="term" value="C:membrane"/>
    <property type="evidence" value="ECO:0007669"/>
    <property type="project" value="UniProtKB-SubCell"/>
</dbReference>
<sequence>MSANRSTLLLVTAGILWGTGGLSGSILADDARLDPLAVAAYRLLIGGALATVVVATRLRAARTRAAARRILATGALLAVFQTAYFTAVSSTSVSLATLITIGSVPVFVTGATAVLERRLPDTVTLVSITVALAGLALLSGNGGTATVLGIGAALVAGAGFATLTVINRRPVDGLDAATTTALGLLTGGLLLLPVALPLGMAVPLTATGLAAVAFLGLVPTAIAYGAYFAGLRRGNAVAAALAAMLEPLTATVLSVLLLHERLTGLGMIGAALLLGALLVSYLPRSRAAVQL</sequence>
<protein>
    <submittedName>
        <fullName evidence="8">DME family drug/metabolite transporter</fullName>
    </submittedName>
</protein>
<evidence type="ECO:0000256" key="2">
    <source>
        <dbReference type="ARBA" id="ARBA00007362"/>
    </source>
</evidence>
<evidence type="ECO:0000256" key="6">
    <source>
        <dbReference type="SAM" id="Phobius"/>
    </source>
</evidence>
<keyword evidence="4 6" id="KW-1133">Transmembrane helix</keyword>
<feature type="transmembrane region" description="Helical" evidence="6">
    <location>
        <begin position="145"/>
        <end position="166"/>
    </location>
</feature>